<dbReference type="EMBL" id="MSFK01000025">
    <property type="protein sequence ID" value="PWY78093.1"/>
    <property type="molecule type" value="Genomic_DNA"/>
</dbReference>
<comment type="caution">
    <text evidence="1">The sequence shown here is derived from an EMBL/GenBank/DDBJ whole genome shotgun (WGS) entry which is preliminary data.</text>
</comment>
<name>A0A317VUX0_9EURO</name>
<dbReference type="OrthoDB" id="4483229at2759"/>
<protein>
    <submittedName>
        <fullName evidence="1">Uncharacterized protein</fullName>
    </submittedName>
</protein>
<dbReference type="RefSeq" id="XP_025464605.1">
    <property type="nucleotide sequence ID" value="XM_025608426.1"/>
</dbReference>
<accession>A0A317VUX0</accession>
<evidence type="ECO:0000313" key="1">
    <source>
        <dbReference type="EMBL" id="PWY78093.1"/>
    </source>
</evidence>
<keyword evidence="2" id="KW-1185">Reference proteome</keyword>
<evidence type="ECO:0000313" key="2">
    <source>
        <dbReference type="Proteomes" id="UP000246702"/>
    </source>
</evidence>
<organism evidence="1 2">
    <name type="scientific">Aspergillus sclerotioniger CBS 115572</name>
    <dbReference type="NCBI Taxonomy" id="1450535"/>
    <lineage>
        <taxon>Eukaryota</taxon>
        <taxon>Fungi</taxon>
        <taxon>Dikarya</taxon>
        <taxon>Ascomycota</taxon>
        <taxon>Pezizomycotina</taxon>
        <taxon>Eurotiomycetes</taxon>
        <taxon>Eurotiomycetidae</taxon>
        <taxon>Eurotiales</taxon>
        <taxon>Aspergillaceae</taxon>
        <taxon>Aspergillus</taxon>
        <taxon>Aspergillus subgen. Circumdati</taxon>
    </lineage>
</organism>
<dbReference type="Proteomes" id="UP000246702">
    <property type="component" value="Unassembled WGS sequence"/>
</dbReference>
<dbReference type="AlphaFoldDB" id="A0A317VUX0"/>
<proteinExistence type="predicted"/>
<reference evidence="1 2" key="1">
    <citation type="submission" date="2016-12" db="EMBL/GenBank/DDBJ databases">
        <title>The genomes of Aspergillus section Nigri reveals drivers in fungal speciation.</title>
        <authorList>
            <consortium name="DOE Joint Genome Institute"/>
            <person name="Vesth T.C."/>
            <person name="Nybo J."/>
            <person name="Theobald S."/>
            <person name="Brandl J."/>
            <person name="Frisvad J.C."/>
            <person name="Nielsen K.F."/>
            <person name="Lyhne E.K."/>
            <person name="Kogle M.E."/>
            <person name="Kuo A."/>
            <person name="Riley R."/>
            <person name="Clum A."/>
            <person name="Nolan M."/>
            <person name="Lipzen A."/>
            <person name="Salamov A."/>
            <person name="Henrissat B."/>
            <person name="Wiebenga A."/>
            <person name="De Vries R.P."/>
            <person name="Grigoriev I.V."/>
            <person name="Mortensen U.H."/>
            <person name="Andersen M.R."/>
            <person name="Baker S.E."/>
        </authorList>
    </citation>
    <scope>NUCLEOTIDE SEQUENCE [LARGE SCALE GENOMIC DNA]</scope>
    <source>
        <strain evidence="1 2">CBS 115572</strain>
    </source>
</reference>
<sequence>MSRLNLPILTKDPFTSTTSTSTQIPDLSLPILTKRTTTSNDSAPLVSIICTDETIQSSLLTQLLTEAYNKKPDAPRSLVVLSTDSKHAIQNLTPDSATQHPVTPFISPFLGMTETDVAGFLARTCVGSAISTKVFYIADDQTPATGNLQMVFMYANNPLSRISFPMEWEYANLLGVGVVRDPEITGEKVLSLIWKGVYKSNQPESPFWGDEL</sequence>
<dbReference type="GeneID" id="37110569"/>
<gene>
    <name evidence="1" type="ORF">BO94DRAFT_472378</name>
</gene>